<dbReference type="PRINTS" id="PR00385">
    <property type="entry name" value="P450"/>
</dbReference>
<evidence type="ECO:0000313" key="15">
    <source>
        <dbReference type="Proteomes" id="UP000241394"/>
    </source>
</evidence>
<evidence type="ECO:0000256" key="1">
    <source>
        <dbReference type="ARBA" id="ARBA00001971"/>
    </source>
</evidence>
<sequence length="513" mass="58275">MDFLLSPITTLAFTLPFLLFLYFFLKIRGHTNTNNKIRPPPEAAGAWPLIGHLCLLNGPQLPHVVLGDMADKYGPIFTIRLGIHRAVIVSEPEVVKDCFTTNDKAFSNRPKSIAVEHMAYNNAMFAFSPYGPFWREIRKIATLELLSNYRLAALGHVRVAELNNSIKEIYELWEKNENCIVDMKRWFEYLTLKLTVRVVAGKRSDGERCRRALREFFELMGVFTVADAVPWLRRLDFGGHEKAMRETAKRLDEVLQEWLEEHKRRRLGGEGAEEHDFMEVMLGILDGGACVGLESDADTINKATCLVLTLGGTDTTTTTLTWTLALLLNNKNILKKAQDELDLYVGRERRVEESDLKNLVYLQAIVKESLRLCTPTQLSPPRETTEDCNIGGYHVPAGTRLFVNIWKLHRDPRVWPDPMEFQPERFLTTHKDVDVRGRHFELMPFGSGRRACPGISFALQVVQFTLASLLQAFEIATPCGELVDMTVSFGFTNPKETPIEVVLAPRLLPQLYG</sequence>
<organism evidence="14 15">
    <name type="scientific">Actinidia chinensis var. chinensis</name>
    <name type="common">Chinese soft-hair kiwi</name>
    <dbReference type="NCBI Taxonomy" id="1590841"/>
    <lineage>
        <taxon>Eukaryota</taxon>
        <taxon>Viridiplantae</taxon>
        <taxon>Streptophyta</taxon>
        <taxon>Embryophyta</taxon>
        <taxon>Tracheophyta</taxon>
        <taxon>Spermatophyta</taxon>
        <taxon>Magnoliopsida</taxon>
        <taxon>eudicotyledons</taxon>
        <taxon>Gunneridae</taxon>
        <taxon>Pentapetalae</taxon>
        <taxon>asterids</taxon>
        <taxon>Ericales</taxon>
        <taxon>Actinidiaceae</taxon>
        <taxon>Actinidia</taxon>
    </lineage>
</organism>
<keyword evidence="6 13" id="KW-1133">Transmembrane helix</keyword>
<evidence type="ECO:0000256" key="13">
    <source>
        <dbReference type="SAM" id="Phobius"/>
    </source>
</evidence>
<keyword evidence="4 13" id="KW-0812">Transmembrane</keyword>
<feature type="binding site" description="axial binding residue" evidence="11">
    <location>
        <position position="452"/>
    </location>
    <ligand>
        <name>heme</name>
        <dbReference type="ChEBI" id="CHEBI:30413"/>
    </ligand>
    <ligandPart>
        <name>Fe</name>
        <dbReference type="ChEBI" id="CHEBI:18248"/>
    </ligandPart>
</feature>
<dbReference type="Gramene" id="PSR99726">
    <property type="protein sequence ID" value="PSR99726"/>
    <property type="gene ID" value="CEY00_Acc23698"/>
</dbReference>
<dbReference type="OMA" id="FTWNAWA"/>
<evidence type="ECO:0000256" key="10">
    <source>
        <dbReference type="ARBA" id="ARBA00023136"/>
    </source>
</evidence>
<keyword evidence="3 11" id="KW-0349">Heme</keyword>
<protein>
    <submittedName>
        <fullName evidence="14">Cytochrome P450 82A3 like</fullName>
    </submittedName>
</protein>
<dbReference type="GO" id="GO:0016705">
    <property type="term" value="F:oxidoreductase activity, acting on paired donors, with incorporation or reduction of molecular oxygen"/>
    <property type="evidence" value="ECO:0007669"/>
    <property type="project" value="InterPro"/>
</dbReference>
<feature type="transmembrane region" description="Helical" evidence="13">
    <location>
        <begin position="6"/>
        <end position="25"/>
    </location>
</feature>
<reference evidence="14 15" key="1">
    <citation type="submission" date="2017-07" db="EMBL/GenBank/DDBJ databases">
        <title>An improved, manually edited Actinidia chinensis var. chinensis (kiwifruit) genome highlights the challenges associated with draft genomes and gene prediction in plants.</title>
        <authorList>
            <person name="Pilkington S."/>
            <person name="Crowhurst R."/>
            <person name="Hilario E."/>
            <person name="Nardozza S."/>
            <person name="Fraser L."/>
            <person name="Peng Y."/>
            <person name="Gunaseelan K."/>
            <person name="Simpson R."/>
            <person name="Tahir J."/>
            <person name="Deroles S."/>
            <person name="Templeton K."/>
            <person name="Luo Z."/>
            <person name="Davy M."/>
            <person name="Cheng C."/>
            <person name="Mcneilage M."/>
            <person name="Scaglione D."/>
            <person name="Liu Y."/>
            <person name="Zhang Q."/>
            <person name="Datson P."/>
            <person name="De Silva N."/>
            <person name="Gardiner S."/>
            <person name="Bassett H."/>
            <person name="Chagne D."/>
            <person name="Mccallum J."/>
            <person name="Dzierzon H."/>
            <person name="Deng C."/>
            <person name="Wang Y.-Y."/>
            <person name="Barron N."/>
            <person name="Manako K."/>
            <person name="Bowen J."/>
            <person name="Foster T."/>
            <person name="Erridge Z."/>
            <person name="Tiffin H."/>
            <person name="Waite C."/>
            <person name="Davies K."/>
            <person name="Grierson E."/>
            <person name="Laing W."/>
            <person name="Kirk R."/>
            <person name="Chen X."/>
            <person name="Wood M."/>
            <person name="Montefiori M."/>
            <person name="Brummell D."/>
            <person name="Schwinn K."/>
            <person name="Catanach A."/>
            <person name="Fullerton C."/>
            <person name="Li D."/>
            <person name="Meiyalaghan S."/>
            <person name="Nieuwenhuizen N."/>
            <person name="Read N."/>
            <person name="Prakash R."/>
            <person name="Hunter D."/>
            <person name="Zhang H."/>
            <person name="Mckenzie M."/>
            <person name="Knabel M."/>
            <person name="Harris A."/>
            <person name="Allan A."/>
            <person name="Chen A."/>
            <person name="Janssen B."/>
            <person name="Plunkett B."/>
            <person name="Dwamena C."/>
            <person name="Voogd C."/>
            <person name="Leif D."/>
            <person name="Lafferty D."/>
            <person name="Souleyre E."/>
            <person name="Varkonyi-Gasic E."/>
            <person name="Gambi F."/>
            <person name="Hanley J."/>
            <person name="Yao J.-L."/>
            <person name="Cheung J."/>
            <person name="David K."/>
            <person name="Warren B."/>
            <person name="Marsh K."/>
            <person name="Snowden K."/>
            <person name="Lin-Wang K."/>
            <person name="Brian L."/>
            <person name="Martinez-Sanchez M."/>
            <person name="Wang M."/>
            <person name="Ileperuma N."/>
            <person name="Macnee N."/>
            <person name="Campin R."/>
            <person name="Mcatee P."/>
            <person name="Drummond R."/>
            <person name="Espley R."/>
            <person name="Ireland H."/>
            <person name="Wu R."/>
            <person name="Atkinson R."/>
            <person name="Karunairetnam S."/>
            <person name="Bulley S."/>
            <person name="Chunkath S."/>
            <person name="Hanley Z."/>
            <person name="Storey R."/>
            <person name="Thrimawithana A."/>
            <person name="Thomson S."/>
            <person name="David C."/>
            <person name="Testolin R."/>
        </authorList>
    </citation>
    <scope>NUCLEOTIDE SEQUENCE [LARGE SCALE GENOMIC DNA]</scope>
    <source>
        <strain evidence="15">cv. Red5</strain>
        <tissue evidence="14">Young leaf</tissue>
    </source>
</reference>
<evidence type="ECO:0000256" key="4">
    <source>
        <dbReference type="ARBA" id="ARBA00022692"/>
    </source>
</evidence>
<keyword evidence="9 12" id="KW-0503">Monooxygenase</keyword>
<evidence type="ECO:0000256" key="5">
    <source>
        <dbReference type="ARBA" id="ARBA00022723"/>
    </source>
</evidence>
<comment type="cofactor">
    <cofactor evidence="1 11">
        <name>heme</name>
        <dbReference type="ChEBI" id="CHEBI:30413"/>
    </cofactor>
</comment>
<keyword evidence="5 11" id="KW-0479">Metal-binding</keyword>
<evidence type="ECO:0000256" key="8">
    <source>
        <dbReference type="ARBA" id="ARBA00023004"/>
    </source>
</evidence>
<accession>A0A2R6PZY3</accession>
<reference evidence="15" key="2">
    <citation type="journal article" date="2018" name="BMC Genomics">
        <title>A manually annotated Actinidia chinensis var. chinensis (kiwifruit) genome highlights the challenges associated with draft genomes and gene prediction in plants.</title>
        <authorList>
            <person name="Pilkington S.M."/>
            <person name="Crowhurst R."/>
            <person name="Hilario E."/>
            <person name="Nardozza S."/>
            <person name="Fraser L."/>
            <person name="Peng Y."/>
            <person name="Gunaseelan K."/>
            <person name="Simpson R."/>
            <person name="Tahir J."/>
            <person name="Deroles S.C."/>
            <person name="Templeton K."/>
            <person name="Luo Z."/>
            <person name="Davy M."/>
            <person name="Cheng C."/>
            <person name="McNeilage M."/>
            <person name="Scaglione D."/>
            <person name="Liu Y."/>
            <person name="Zhang Q."/>
            <person name="Datson P."/>
            <person name="De Silva N."/>
            <person name="Gardiner S.E."/>
            <person name="Bassett H."/>
            <person name="Chagne D."/>
            <person name="McCallum J."/>
            <person name="Dzierzon H."/>
            <person name="Deng C."/>
            <person name="Wang Y.Y."/>
            <person name="Barron L."/>
            <person name="Manako K."/>
            <person name="Bowen J."/>
            <person name="Foster T.M."/>
            <person name="Erridge Z.A."/>
            <person name="Tiffin H."/>
            <person name="Waite C.N."/>
            <person name="Davies K.M."/>
            <person name="Grierson E.P."/>
            <person name="Laing W.A."/>
            <person name="Kirk R."/>
            <person name="Chen X."/>
            <person name="Wood M."/>
            <person name="Montefiori M."/>
            <person name="Brummell D.A."/>
            <person name="Schwinn K.E."/>
            <person name="Catanach A."/>
            <person name="Fullerton C."/>
            <person name="Li D."/>
            <person name="Meiyalaghan S."/>
            <person name="Nieuwenhuizen N."/>
            <person name="Read N."/>
            <person name="Prakash R."/>
            <person name="Hunter D."/>
            <person name="Zhang H."/>
            <person name="McKenzie M."/>
            <person name="Knabel M."/>
            <person name="Harris A."/>
            <person name="Allan A.C."/>
            <person name="Gleave A."/>
            <person name="Chen A."/>
            <person name="Janssen B.J."/>
            <person name="Plunkett B."/>
            <person name="Ampomah-Dwamena C."/>
            <person name="Voogd C."/>
            <person name="Leif D."/>
            <person name="Lafferty D."/>
            <person name="Souleyre E.J.F."/>
            <person name="Varkonyi-Gasic E."/>
            <person name="Gambi F."/>
            <person name="Hanley J."/>
            <person name="Yao J.L."/>
            <person name="Cheung J."/>
            <person name="David K.M."/>
            <person name="Warren B."/>
            <person name="Marsh K."/>
            <person name="Snowden K.C."/>
            <person name="Lin-Wang K."/>
            <person name="Brian L."/>
            <person name="Martinez-Sanchez M."/>
            <person name="Wang M."/>
            <person name="Ileperuma N."/>
            <person name="Macnee N."/>
            <person name="Campin R."/>
            <person name="McAtee P."/>
            <person name="Drummond R.S.M."/>
            <person name="Espley R.V."/>
            <person name="Ireland H.S."/>
            <person name="Wu R."/>
            <person name="Atkinson R.G."/>
            <person name="Karunairetnam S."/>
            <person name="Bulley S."/>
            <person name="Chunkath S."/>
            <person name="Hanley Z."/>
            <person name="Storey R."/>
            <person name="Thrimawithana A.H."/>
            <person name="Thomson S."/>
            <person name="David C."/>
            <person name="Testolin R."/>
            <person name="Huang H."/>
            <person name="Hellens R.P."/>
            <person name="Schaffer R.J."/>
        </authorList>
    </citation>
    <scope>NUCLEOTIDE SEQUENCE [LARGE SCALE GENOMIC DNA]</scope>
    <source>
        <strain evidence="15">cv. Red5</strain>
    </source>
</reference>
<dbReference type="InterPro" id="IPR036396">
    <property type="entry name" value="Cyt_P450_sf"/>
</dbReference>
<dbReference type="PANTHER" id="PTHR47947">
    <property type="entry name" value="CYTOCHROME P450 82C3-RELATED"/>
    <property type="match status" value="1"/>
</dbReference>
<evidence type="ECO:0000256" key="2">
    <source>
        <dbReference type="ARBA" id="ARBA00004370"/>
    </source>
</evidence>
<dbReference type="InParanoid" id="A0A2R6PZY3"/>
<evidence type="ECO:0000256" key="6">
    <source>
        <dbReference type="ARBA" id="ARBA00022989"/>
    </source>
</evidence>
<comment type="caution">
    <text evidence="14">The sequence shown here is derived from an EMBL/GenBank/DDBJ whole genome shotgun (WGS) entry which is preliminary data.</text>
</comment>
<evidence type="ECO:0000256" key="11">
    <source>
        <dbReference type="PIRSR" id="PIRSR602401-1"/>
    </source>
</evidence>
<dbReference type="GO" id="GO:0004497">
    <property type="term" value="F:monooxygenase activity"/>
    <property type="evidence" value="ECO:0007669"/>
    <property type="project" value="UniProtKB-KW"/>
</dbReference>
<dbReference type="InterPro" id="IPR050651">
    <property type="entry name" value="Plant_Cytochrome_P450_Monoox"/>
</dbReference>
<dbReference type="PRINTS" id="PR00463">
    <property type="entry name" value="EP450I"/>
</dbReference>
<dbReference type="STRING" id="1590841.A0A2R6PZY3"/>
<dbReference type="InterPro" id="IPR001128">
    <property type="entry name" value="Cyt_P450"/>
</dbReference>
<evidence type="ECO:0000256" key="3">
    <source>
        <dbReference type="ARBA" id="ARBA00022617"/>
    </source>
</evidence>
<dbReference type="Gene3D" id="1.10.630.10">
    <property type="entry name" value="Cytochrome P450"/>
    <property type="match status" value="1"/>
</dbReference>
<keyword evidence="15" id="KW-1185">Reference proteome</keyword>
<dbReference type="FunFam" id="1.10.630.10:FF:000026">
    <property type="entry name" value="Cytochrome P450 82C4"/>
    <property type="match status" value="1"/>
</dbReference>
<comment type="subcellular location">
    <subcellularLocation>
        <location evidence="2">Membrane</location>
    </subcellularLocation>
</comment>
<evidence type="ECO:0000256" key="12">
    <source>
        <dbReference type="RuleBase" id="RU000461"/>
    </source>
</evidence>
<keyword evidence="10 13" id="KW-0472">Membrane</keyword>
<comment type="similarity">
    <text evidence="12">Belongs to the cytochrome P450 family.</text>
</comment>
<keyword evidence="7 12" id="KW-0560">Oxidoreductase</keyword>
<gene>
    <name evidence="14" type="ORF">CEY00_Acc23698</name>
</gene>
<dbReference type="OrthoDB" id="2789670at2759"/>
<dbReference type="GO" id="GO:0005506">
    <property type="term" value="F:iron ion binding"/>
    <property type="evidence" value="ECO:0007669"/>
    <property type="project" value="InterPro"/>
</dbReference>
<dbReference type="PROSITE" id="PS00086">
    <property type="entry name" value="CYTOCHROME_P450"/>
    <property type="match status" value="1"/>
</dbReference>
<evidence type="ECO:0000256" key="9">
    <source>
        <dbReference type="ARBA" id="ARBA00023033"/>
    </source>
</evidence>
<dbReference type="Proteomes" id="UP000241394">
    <property type="component" value="Chromosome LG21"/>
</dbReference>
<dbReference type="GO" id="GO:0020037">
    <property type="term" value="F:heme binding"/>
    <property type="evidence" value="ECO:0007669"/>
    <property type="project" value="InterPro"/>
</dbReference>
<dbReference type="InterPro" id="IPR017972">
    <property type="entry name" value="Cyt_P450_CS"/>
</dbReference>
<dbReference type="GO" id="GO:0016020">
    <property type="term" value="C:membrane"/>
    <property type="evidence" value="ECO:0007669"/>
    <property type="project" value="UniProtKB-SubCell"/>
</dbReference>
<evidence type="ECO:0000256" key="7">
    <source>
        <dbReference type="ARBA" id="ARBA00023002"/>
    </source>
</evidence>
<dbReference type="CDD" id="cd20654">
    <property type="entry name" value="CYP82"/>
    <property type="match status" value="1"/>
</dbReference>
<dbReference type="Pfam" id="PF00067">
    <property type="entry name" value="p450"/>
    <property type="match status" value="1"/>
</dbReference>
<dbReference type="SUPFAM" id="SSF48264">
    <property type="entry name" value="Cytochrome P450"/>
    <property type="match status" value="1"/>
</dbReference>
<proteinExistence type="inferred from homology"/>
<dbReference type="EMBL" id="NKQK01000021">
    <property type="protein sequence ID" value="PSR99726.1"/>
    <property type="molecule type" value="Genomic_DNA"/>
</dbReference>
<keyword evidence="8 11" id="KW-0408">Iron</keyword>
<dbReference type="InterPro" id="IPR002401">
    <property type="entry name" value="Cyt_P450_E_grp-I"/>
</dbReference>
<evidence type="ECO:0000313" key="14">
    <source>
        <dbReference type="EMBL" id="PSR99726.1"/>
    </source>
</evidence>
<dbReference type="AlphaFoldDB" id="A0A2R6PZY3"/>
<name>A0A2R6PZY3_ACTCC</name>
<dbReference type="PANTHER" id="PTHR47947:SF26">
    <property type="entry name" value="CYTOCHROME P450"/>
    <property type="match status" value="1"/>
</dbReference>